<proteinExistence type="predicted"/>
<reference evidence="1 2" key="1">
    <citation type="submission" date="2019-10" db="EMBL/GenBank/DDBJ databases">
        <title>Description of Paenibacillus choica sp. nov.</title>
        <authorList>
            <person name="Carlier A."/>
            <person name="Qi S."/>
        </authorList>
    </citation>
    <scope>NUCLEOTIDE SEQUENCE [LARGE SCALE GENOMIC DNA]</scope>
    <source>
        <strain evidence="1 2">LMG 31460</strain>
    </source>
</reference>
<evidence type="ECO:0000313" key="2">
    <source>
        <dbReference type="Proteomes" id="UP000658690"/>
    </source>
</evidence>
<dbReference type="Gene3D" id="2.50.20.10">
    <property type="entry name" value="Lipoprotein localisation LolA/LolB/LppX"/>
    <property type="match status" value="1"/>
</dbReference>
<dbReference type="Proteomes" id="UP000658690">
    <property type="component" value="Unassembled WGS sequence"/>
</dbReference>
<comment type="caution">
    <text evidence="1">The sequence shown here is derived from an EMBL/GenBank/DDBJ whole genome shotgun (WGS) entry which is preliminary data.</text>
</comment>
<gene>
    <name evidence="1" type="ORF">GC102_31385</name>
</gene>
<dbReference type="RefSeq" id="WP_171693035.1">
    <property type="nucleotide sequence ID" value="NZ_WHOC01000163.1"/>
</dbReference>
<protein>
    <recommendedName>
        <fullName evidence="3">Outer membrane lipoprotein-sorting protein</fullName>
    </recommendedName>
</protein>
<evidence type="ECO:0000313" key="1">
    <source>
        <dbReference type="EMBL" id="NOU90215.1"/>
    </source>
</evidence>
<dbReference type="EMBL" id="WHOC01000163">
    <property type="protein sequence ID" value="NOU90215.1"/>
    <property type="molecule type" value="Genomic_DNA"/>
</dbReference>
<dbReference type="PROSITE" id="PS51257">
    <property type="entry name" value="PROKAR_LIPOPROTEIN"/>
    <property type="match status" value="1"/>
</dbReference>
<keyword evidence="2" id="KW-1185">Reference proteome</keyword>
<organism evidence="1 2">
    <name type="scientific">Paenibacillus germinis</name>
    <dbReference type="NCBI Taxonomy" id="2654979"/>
    <lineage>
        <taxon>Bacteria</taxon>
        <taxon>Bacillati</taxon>
        <taxon>Bacillota</taxon>
        <taxon>Bacilli</taxon>
        <taxon>Bacillales</taxon>
        <taxon>Paenibacillaceae</taxon>
        <taxon>Paenibacillus</taxon>
    </lineage>
</organism>
<sequence>MKHKWSLLTIVIFLMVVGCDVRNYGTATQDGPLIEESNLNLLTTPTEPNNSGQIGETKEQVSDISAIINKLLDVNHRYSALEGKIVITFEATGEKELVELVIEEPSRFYVKHIFDSKTPGRFEESINDGTNVQIKGPDAKILQLTPANNGTLLPIGGVNELLNPGMFIYDAINSGQTTLKGGEKFLDRDSTVIVINRKEGKLGNKLTIWFDNQAGIILKIVSLDGDKPLQTIAFDQIKFTDKANEEKFKDMEFKNNNTN</sequence>
<evidence type="ECO:0008006" key="3">
    <source>
        <dbReference type="Google" id="ProtNLM"/>
    </source>
</evidence>
<dbReference type="SUPFAM" id="SSF89392">
    <property type="entry name" value="Prokaryotic lipoproteins and lipoprotein localization factors"/>
    <property type="match status" value="1"/>
</dbReference>
<accession>A0ABX1ZEA2</accession>
<name>A0ABX1ZEA2_9BACL</name>
<dbReference type="InterPro" id="IPR029046">
    <property type="entry name" value="LolA/LolB/LppX"/>
</dbReference>